<gene>
    <name evidence="1" type="ORF">A2Y98_00785</name>
</gene>
<proteinExistence type="predicted"/>
<dbReference type="GO" id="GO:0016757">
    <property type="term" value="F:glycosyltransferase activity"/>
    <property type="evidence" value="ECO:0007669"/>
    <property type="project" value="TreeGrafter"/>
</dbReference>
<dbReference type="Gene3D" id="3.40.50.2000">
    <property type="entry name" value="Glycogen Phosphorylase B"/>
    <property type="match status" value="1"/>
</dbReference>
<dbReference type="AlphaFoldDB" id="A0A1G2F8P5"/>
<dbReference type="Pfam" id="PF13528">
    <property type="entry name" value="Glyco_trans_1_3"/>
    <property type="match status" value="1"/>
</dbReference>
<dbReference type="InterPro" id="IPR005262">
    <property type="entry name" value="MJ1255-like"/>
</dbReference>
<accession>A0A1G2F8P5</accession>
<comment type="caution">
    <text evidence="1">The sequence shown here is derived from an EMBL/GenBank/DDBJ whole genome shotgun (WGS) entry which is preliminary data.</text>
</comment>
<protein>
    <recommendedName>
        <fullName evidence="3">UDP-glucuronosyltransferase</fullName>
    </recommendedName>
</protein>
<dbReference type="SUPFAM" id="SSF53756">
    <property type="entry name" value="UDP-Glycosyltransferase/glycogen phosphorylase"/>
    <property type="match status" value="1"/>
</dbReference>
<evidence type="ECO:0000313" key="2">
    <source>
        <dbReference type="Proteomes" id="UP000179099"/>
    </source>
</evidence>
<organism evidence="1 2">
    <name type="scientific">Candidatus Portnoybacteria bacterium RBG_19FT_COMBO_36_7</name>
    <dbReference type="NCBI Taxonomy" id="1801992"/>
    <lineage>
        <taxon>Bacteria</taxon>
        <taxon>Candidatus Portnoyibacteriota</taxon>
    </lineage>
</organism>
<dbReference type="NCBIfam" id="TIGR00661">
    <property type="entry name" value="MJ1255"/>
    <property type="match status" value="1"/>
</dbReference>
<evidence type="ECO:0000313" key="1">
    <source>
        <dbReference type="EMBL" id="OGZ33988.1"/>
    </source>
</evidence>
<dbReference type="STRING" id="1801992.A2Y98_00785"/>
<dbReference type="Proteomes" id="UP000179099">
    <property type="component" value="Unassembled WGS sequence"/>
</dbReference>
<dbReference type="EMBL" id="MHMW01000021">
    <property type="protein sequence ID" value="OGZ33988.1"/>
    <property type="molecule type" value="Genomic_DNA"/>
</dbReference>
<name>A0A1G2F8P5_9BACT</name>
<dbReference type="PANTHER" id="PTHR21015">
    <property type="entry name" value="UDP-N-ACETYLGLUCOSAMINE--N-ACETYLMURAMYL-(PENTAPEPTIDE) PYROPHOSPHORYL-UNDECAPRENOL N-ACETYLGLUCOSAMINE TRANSFERASE 1"/>
    <property type="match status" value="1"/>
</dbReference>
<sequence length="346" mass="39834">MAKILYGVCGEGSGHSSRAKEIIGHLLEKGHQIKIISYDRGLNNLSHHFEVEEIDGLGFHYDKNEIRLIPTIISNAMKVPKFQSSIEKVLRMADDFKPQIVFSDFEPISCIVANIKKLPLISIDNQHRLTNTKIEYPEKYMLEAEVAKAVTRAMIFNSKACLVISFDRPPVLNNKTFLFPPILRKEVLRAKASEGDFILVYLTSSVKELLDILKRIDKKFKVYGFNEDNEDGNIIFYKASQEGFLKDLASCQGIVANAGFTLISEALYLNKPYLAWPAKNQFEQVYNAYWIEKLGYGKYWDDLDKEKIESFLFNLDRYKENLKKYPKEDNSKIFAKIDELIVQYAD</sequence>
<evidence type="ECO:0008006" key="3">
    <source>
        <dbReference type="Google" id="ProtNLM"/>
    </source>
</evidence>
<dbReference type="PANTHER" id="PTHR21015:SF22">
    <property type="entry name" value="GLYCOSYLTRANSFERASE"/>
    <property type="match status" value="1"/>
</dbReference>
<reference evidence="1 2" key="1">
    <citation type="journal article" date="2016" name="Nat. Commun.">
        <title>Thousands of microbial genomes shed light on interconnected biogeochemical processes in an aquifer system.</title>
        <authorList>
            <person name="Anantharaman K."/>
            <person name="Brown C.T."/>
            <person name="Hug L.A."/>
            <person name="Sharon I."/>
            <person name="Castelle C.J."/>
            <person name="Probst A.J."/>
            <person name="Thomas B.C."/>
            <person name="Singh A."/>
            <person name="Wilkins M.J."/>
            <person name="Karaoz U."/>
            <person name="Brodie E.L."/>
            <person name="Williams K.H."/>
            <person name="Hubbard S.S."/>
            <person name="Banfield J.F."/>
        </authorList>
    </citation>
    <scope>NUCLEOTIDE SEQUENCE [LARGE SCALE GENOMIC DNA]</scope>
</reference>